<dbReference type="Proteomes" id="UP000828390">
    <property type="component" value="Unassembled WGS sequence"/>
</dbReference>
<keyword evidence="2" id="KW-1185">Reference proteome</keyword>
<comment type="caution">
    <text evidence="1">The sequence shown here is derived from an EMBL/GenBank/DDBJ whole genome shotgun (WGS) entry which is preliminary data.</text>
</comment>
<evidence type="ECO:0000313" key="1">
    <source>
        <dbReference type="EMBL" id="KAH3718248.1"/>
    </source>
</evidence>
<evidence type="ECO:0000313" key="2">
    <source>
        <dbReference type="Proteomes" id="UP000828390"/>
    </source>
</evidence>
<dbReference type="GO" id="GO:0008028">
    <property type="term" value="F:monocarboxylic acid transmembrane transporter activity"/>
    <property type="evidence" value="ECO:0007669"/>
    <property type="project" value="TreeGrafter"/>
</dbReference>
<organism evidence="1 2">
    <name type="scientific">Dreissena polymorpha</name>
    <name type="common">Zebra mussel</name>
    <name type="synonym">Mytilus polymorpha</name>
    <dbReference type="NCBI Taxonomy" id="45954"/>
    <lineage>
        <taxon>Eukaryota</taxon>
        <taxon>Metazoa</taxon>
        <taxon>Spiralia</taxon>
        <taxon>Lophotrochozoa</taxon>
        <taxon>Mollusca</taxon>
        <taxon>Bivalvia</taxon>
        <taxon>Autobranchia</taxon>
        <taxon>Heteroconchia</taxon>
        <taxon>Euheterodonta</taxon>
        <taxon>Imparidentia</taxon>
        <taxon>Neoheterodontei</taxon>
        <taxon>Myida</taxon>
        <taxon>Dreissenoidea</taxon>
        <taxon>Dreissenidae</taxon>
        <taxon>Dreissena</taxon>
    </lineage>
</organism>
<name>A0A9D4HI41_DREPO</name>
<proteinExistence type="predicted"/>
<protein>
    <submittedName>
        <fullName evidence="1">Uncharacterized protein</fullName>
    </submittedName>
</protein>
<dbReference type="AlphaFoldDB" id="A0A9D4HI41"/>
<dbReference type="EMBL" id="JAIWYP010000013">
    <property type="protein sequence ID" value="KAH3718248.1"/>
    <property type="molecule type" value="Genomic_DNA"/>
</dbReference>
<sequence length="211" mass="24167">MLIDEYSWRGTLVIQAGMILHGLACSLVLRPLNHTAREPDNRGQRKTITDTELNKKRDLHNGDSVEITSFQQNVSLKLISNSNLKKVVFETKLLEKQGIEEDDTNTCTEIIEITLAESILQINQRRALNEDVQRNYTGQKRWLSIAPLRNPGFVILIVSNLLTELAHNVPFAYVPYMMVDKGFPKQDAVTVIFCIGKRTRIRKLHYRFGAF</sequence>
<reference evidence="1" key="2">
    <citation type="submission" date="2020-11" db="EMBL/GenBank/DDBJ databases">
        <authorList>
            <person name="McCartney M.A."/>
            <person name="Auch B."/>
            <person name="Kono T."/>
            <person name="Mallez S."/>
            <person name="Becker A."/>
            <person name="Gohl D.M."/>
            <person name="Silverstein K.A.T."/>
            <person name="Koren S."/>
            <person name="Bechman K.B."/>
            <person name="Herman A."/>
            <person name="Abrahante J.E."/>
            <person name="Garbe J."/>
        </authorList>
    </citation>
    <scope>NUCLEOTIDE SEQUENCE</scope>
    <source>
        <strain evidence="1">Duluth1</strain>
        <tissue evidence="1">Whole animal</tissue>
    </source>
</reference>
<reference evidence="1" key="1">
    <citation type="journal article" date="2019" name="bioRxiv">
        <title>The Genome of the Zebra Mussel, Dreissena polymorpha: A Resource for Invasive Species Research.</title>
        <authorList>
            <person name="McCartney M.A."/>
            <person name="Auch B."/>
            <person name="Kono T."/>
            <person name="Mallez S."/>
            <person name="Zhang Y."/>
            <person name="Obille A."/>
            <person name="Becker A."/>
            <person name="Abrahante J.E."/>
            <person name="Garbe J."/>
            <person name="Badalamenti J.P."/>
            <person name="Herman A."/>
            <person name="Mangelson H."/>
            <person name="Liachko I."/>
            <person name="Sullivan S."/>
            <person name="Sone E.D."/>
            <person name="Koren S."/>
            <person name="Silverstein K.A.T."/>
            <person name="Beckman K.B."/>
            <person name="Gohl D.M."/>
        </authorList>
    </citation>
    <scope>NUCLEOTIDE SEQUENCE</scope>
    <source>
        <strain evidence="1">Duluth1</strain>
        <tissue evidence="1">Whole animal</tissue>
    </source>
</reference>
<accession>A0A9D4HI41</accession>
<dbReference type="InterPro" id="IPR050327">
    <property type="entry name" value="Proton-linked_MCT"/>
</dbReference>
<gene>
    <name evidence="1" type="ORF">DPMN_061049</name>
</gene>
<dbReference type="InterPro" id="IPR036259">
    <property type="entry name" value="MFS_trans_sf"/>
</dbReference>
<dbReference type="PANTHER" id="PTHR11360:SF284">
    <property type="entry name" value="EG:103B4.3 PROTEIN-RELATED"/>
    <property type="match status" value="1"/>
</dbReference>
<dbReference type="PANTHER" id="PTHR11360">
    <property type="entry name" value="MONOCARBOXYLATE TRANSPORTER"/>
    <property type="match status" value="1"/>
</dbReference>
<dbReference type="SUPFAM" id="SSF103473">
    <property type="entry name" value="MFS general substrate transporter"/>
    <property type="match status" value="1"/>
</dbReference>